<name>A0A1D6PUU2_MAIZE</name>
<accession>A0A1D6PUU2</accession>
<proteinExistence type="predicted"/>
<sequence length="128" mass="13208">MTSETPSRSRANMAKKSTGSASPLETAVTAQEAMTSPAVAVLRRMNAARARALSNAVGKVGAGLSSALLTPKATRLAPARIPVKLRSKPKPQVLLKWMPPLTESSVMVRPMALALLPGVLIGGGGVEP</sequence>
<organism evidence="1">
    <name type="scientific">Zea mays</name>
    <name type="common">Maize</name>
    <dbReference type="NCBI Taxonomy" id="4577"/>
    <lineage>
        <taxon>Eukaryota</taxon>
        <taxon>Viridiplantae</taxon>
        <taxon>Streptophyta</taxon>
        <taxon>Embryophyta</taxon>
        <taxon>Tracheophyta</taxon>
        <taxon>Spermatophyta</taxon>
        <taxon>Magnoliopsida</taxon>
        <taxon>Liliopsida</taxon>
        <taxon>Poales</taxon>
        <taxon>Poaceae</taxon>
        <taxon>PACMAD clade</taxon>
        <taxon>Panicoideae</taxon>
        <taxon>Andropogonodae</taxon>
        <taxon>Andropogoneae</taxon>
        <taxon>Tripsacinae</taxon>
        <taxon>Zea</taxon>
    </lineage>
</organism>
<dbReference type="AlphaFoldDB" id="A0A1D6PUU2"/>
<gene>
    <name evidence="1" type="ORF">ZEAMMB73_Zm00001d049450</name>
</gene>
<reference evidence="1" key="1">
    <citation type="submission" date="2015-12" db="EMBL/GenBank/DDBJ databases">
        <title>Update maize B73 reference genome by single molecule sequencing technologies.</title>
        <authorList>
            <consortium name="Maize Genome Sequencing Project"/>
            <person name="Ware D."/>
        </authorList>
    </citation>
    <scope>NUCLEOTIDE SEQUENCE</scope>
    <source>
        <tissue evidence="1">Seedling</tissue>
    </source>
</reference>
<evidence type="ECO:0000313" key="1">
    <source>
        <dbReference type="EMBL" id="AQK50376.1"/>
    </source>
</evidence>
<protein>
    <submittedName>
        <fullName evidence="1">Zinc finger BED domain-containing protein DAYSLEEPER</fullName>
    </submittedName>
</protein>
<dbReference type="EMBL" id="CM000780">
    <property type="protein sequence ID" value="AQK50376.1"/>
    <property type="molecule type" value="Genomic_DNA"/>
</dbReference>